<gene>
    <name evidence="2" type="ORF">FQN60_001338</name>
</gene>
<feature type="compositionally biased region" description="Polar residues" evidence="1">
    <location>
        <begin position="50"/>
        <end position="66"/>
    </location>
</feature>
<name>A0A5J5D444_9PERO</name>
<proteinExistence type="predicted"/>
<keyword evidence="3" id="KW-1185">Reference proteome</keyword>
<accession>A0A5J5D444</accession>
<sequence>MDGPWRQDSLGVSSSVAEGVLTPAALHLRVSAEVERQKEEGRWRGKRAKMSQTSFQSGDRKPSSTAMPTHIFTATKYYPDRGALVNCVSSSVKAQLRVHPADSACEQGFIIVIGDAGSIDACEESASHQKRISGGLELPGLEGEQVGLSGALCQSDRELQASSPQGFRASPEPNSSSCFGDCPPGGHGALLITISNMQARGQTQNVTLPITAPEPGQEPGHRATLQPGRG</sequence>
<feature type="non-terminal residue" evidence="2">
    <location>
        <position position="230"/>
    </location>
</feature>
<feature type="region of interest" description="Disordered" evidence="1">
    <location>
        <begin position="157"/>
        <end position="180"/>
    </location>
</feature>
<feature type="compositionally biased region" description="Basic and acidic residues" evidence="1">
    <location>
        <begin position="32"/>
        <end position="43"/>
    </location>
</feature>
<dbReference type="AlphaFoldDB" id="A0A5J5D444"/>
<organism evidence="2 3">
    <name type="scientific">Etheostoma spectabile</name>
    <name type="common">orangethroat darter</name>
    <dbReference type="NCBI Taxonomy" id="54343"/>
    <lineage>
        <taxon>Eukaryota</taxon>
        <taxon>Metazoa</taxon>
        <taxon>Chordata</taxon>
        <taxon>Craniata</taxon>
        <taxon>Vertebrata</taxon>
        <taxon>Euteleostomi</taxon>
        <taxon>Actinopterygii</taxon>
        <taxon>Neopterygii</taxon>
        <taxon>Teleostei</taxon>
        <taxon>Neoteleostei</taxon>
        <taxon>Acanthomorphata</taxon>
        <taxon>Eupercaria</taxon>
        <taxon>Perciformes</taxon>
        <taxon>Percoidei</taxon>
        <taxon>Percidae</taxon>
        <taxon>Etheostomatinae</taxon>
        <taxon>Etheostoma</taxon>
    </lineage>
</organism>
<feature type="region of interest" description="Disordered" evidence="1">
    <location>
        <begin position="32"/>
        <end position="66"/>
    </location>
</feature>
<evidence type="ECO:0000256" key="1">
    <source>
        <dbReference type="SAM" id="MobiDB-lite"/>
    </source>
</evidence>
<reference evidence="2 3" key="1">
    <citation type="submission" date="2019-08" db="EMBL/GenBank/DDBJ databases">
        <title>A chromosome-level genome assembly, high-density linkage maps, and genome scans reveal the genomic architecture of hybrid incompatibilities underlying speciation via character displacement in darters (Percidae: Etheostominae).</title>
        <authorList>
            <person name="Moran R.L."/>
            <person name="Catchen J.M."/>
            <person name="Fuller R.C."/>
        </authorList>
    </citation>
    <scope>NUCLEOTIDE SEQUENCE [LARGE SCALE GENOMIC DNA]</scope>
    <source>
        <strain evidence="2">EspeVRDwgs_2016</strain>
        <tissue evidence="2">Muscle</tissue>
    </source>
</reference>
<comment type="caution">
    <text evidence="2">The sequence shown here is derived from an EMBL/GenBank/DDBJ whole genome shotgun (WGS) entry which is preliminary data.</text>
</comment>
<dbReference type="EMBL" id="VOFY01000011">
    <property type="protein sequence ID" value="KAA8588144.1"/>
    <property type="molecule type" value="Genomic_DNA"/>
</dbReference>
<feature type="region of interest" description="Disordered" evidence="1">
    <location>
        <begin position="202"/>
        <end position="230"/>
    </location>
</feature>
<dbReference type="Proteomes" id="UP000327493">
    <property type="component" value="Chromosome 11"/>
</dbReference>
<evidence type="ECO:0000313" key="3">
    <source>
        <dbReference type="Proteomes" id="UP000327493"/>
    </source>
</evidence>
<protein>
    <submittedName>
        <fullName evidence="2">Uncharacterized protein</fullName>
    </submittedName>
</protein>
<evidence type="ECO:0000313" key="2">
    <source>
        <dbReference type="EMBL" id="KAA8588144.1"/>
    </source>
</evidence>